<dbReference type="Proteomes" id="UP000287166">
    <property type="component" value="Unassembled WGS sequence"/>
</dbReference>
<evidence type="ECO:0000256" key="4">
    <source>
        <dbReference type="PROSITE-ProRule" id="PRU00134"/>
    </source>
</evidence>
<dbReference type="SUPFAM" id="SSF144232">
    <property type="entry name" value="HIT/MYND zinc finger-like"/>
    <property type="match status" value="1"/>
</dbReference>
<dbReference type="STRING" id="139825.A0A401GR53"/>
<dbReference type="Gene3D" id="6.10.140.2220">
    <property type="match status" value="1"/>
</dbReference>
<dbReference type="InParanoid" id="A0A401GR53"/>
<dbReference type="InterPro" id="IPR024119">
    <property type="entry name" value="TF_DEAF-1"/>
</dbReference>
<dbReference type="InterPro" id="IPR002893">
    <property type="entry name" value="Znf_MYND"/>
</dbReference>
<dbReference type="PANTHER" id="PTHR10237">
    <property type="entry name" value="DEFORMED EPIDERMAL AUTOREGULATORY FACTOR 1 HOMOLOG SUPPRESSIN"/>
    <property type="match status" value="1"/>
</dbReference>
<dbReference type="GO" id="GO:0000981">
    <property type="term" value="F:DNA-binding transcription factor activity, RNA polymerase II-specific"/>
    <property type="evidence" value="ECO:0007669"/>
    <property type="project" value="TreeGrafter"/>
</dbReference>
<reference evidence="6 7" key="1">
    <citation type="journal article" date="2018" name="Sci. Rep.">
        <title>Genome sequence of the cauliflower mushroom Sparassis crispa (Hanabiratake) and its association with beneficial usage.</title>
        <authorList>
            <person name="Kiyama R."/>
            <person name="Furutani Y."/>
            <person name="Kawaguchi K."/>
            <person name="Nakanishi T."/>
        </authorList>
    </citation>
    <scope>NUCLEOTIDE SEQUENCE [LARGE SCALE GENOMIC DNA]</scope>
</reference>
<dbReference type="PROSITE" id="PS01360">
    <property type="entry name" value="ZF_MYND_1"/>
    <property type="match status" value="1"/>
</dbReference>
<evidence type="ECO:0000313" key="6">
    <source>
        <dbReference type="EMBL" id="GBE84649.1"/>
    </source>
</evidence>
<gene>
    <name evidence="6" type="ORF">SCP_0606280</name>
</gene>
<evidence type="ECO:0000313" key="7">
    <source>
        <dbReference type="Proteomes" id="UP000287166"/>
    </source>
</evidence>
<sequence>MDLVWNIFYHFKIDDDSLALLMSQCEKLVDMSTDLEAWLTSSYSRFLRVCDRRTLSQLNRQWKVYVTAKDFSRSKNSTLWSTYSRLYNDRFGTDETPTLNFSVARSVGPFWADAVFILGKHFQHFWKTGTLYTEPTVIASASNINPTFIYSMAGEGCGVHYGTYPLQCFHLAPVFCASRTEAVEVSDFISCAKLQFQCWCDSFREAVSPNSRDVVTIRFFAGDALALCHTLSHCHLTSSISASLHVSAWAGDELVLDGGDYDTKSAFAAPTTFNVVDTSNIIDHVGLLNVLIAVVPVLAYGPSSTLYTEGLQVKPGKDAATMFVDRLCADIPAIALIFGLTPTAYVSRFNTHSNAHELMFSHAVANPHYHERVAWRIPNLCDSAALSKDVVHPSFEHSALARLLYDIYYRMFQHEDIVRNLQNLTITNSDIHYHRSTFAALLGLVKSRVYTDWDAVMVHIFDMLHTDHRLILGSNNYQELCCQLHIRGIYSVDTMRPMQTVVDIDRSSGIFKGWSSVPPVVCLVLVVPRSKLQIFEKRTREKVGSPILQVEVRGQAYHNVFSAIQVTLGSVSLQGSGSNARAVLTEDIAGWSGLSPLVVSVWMPAYNLACEQSSPKISLGIHSTPATTMAFKDELGLRMTLFTTELTDSNFVHIVSERPNRPRELACLRASVESPVKPIQRVDVALDEISVATLSAKWDVAHLPNLDTRAEVKHEQVSSCSLKLRWDNAENSLVYPFPIDGSQAKLRVARKSGWVEAIVPVSRPLKGSFCTKNFSPIITPNGPPILWNIHRVNLDHLPVIDVAQVQLSSRLNSHFAMAFSDREASLRQQFASLSTPPPDLLLQVKDTIQCLLSRTMKKNARHMFALADPARGGIYTIIFVNDVRLDLPSHTVVADVCILPLTTGRVNNLGQIMHSLAANGKMIKINTTGDEVSAWKHLLPAFVERCRTWSHKPTCEYLRAGTIPLTVEFDKNPICGCGEGISLGALSKVSQWKRLAPYMTRAAFSQFFAVSFIESVGSALKSIRQILKADTDVAKVCSQCGKSGELFDCSRCKKVRYCGESCQKAAWKQHKLVCKARAP</sequence>
<accession>A0A401GR53</accession>
<evidence type="ECO:0000256" key="3">
    <source>
        <dbReference type="ARBA" id="ARBA00022833"/>
    </source>
</evidence>
<evidence type="ECO:0000256" key="1">
    <source>
        <dbReference type="ARBA" id="ARBA00022723"/>
    </source>
</evidence>
<dbReference type="Pfam" id="PF01753">
    <property type="entry name" value="zf-MYND"/>
    <property type="match status" value="1"/>
</dbReference>
<dbReference type="AlphaFoldDB" id="A0A401GR53"/>
<proteinExistence type="predicted"/>
<organism evidence="6 7">
    <name type="scientific">Sparassis crispa</name>
    <dbReference type="NCBI Taxonomy" id="139825"/>
    <lineage>
        <taxon>Eukaryota</taxon>
        <taxon>Fungi</taxon>
        <taxon>Dikarya</taxon>
        <taxon>Basidiomycota</taxon>
        <taxon>Agaricomycotina</taxon>
        <taxon>Agaricomycetes</taxon>
        <taxon>Polyporales</taxon>
        <taxon>Sparassidaceae</taxon>
        <taxon>Sparassis</taxon>
    </lineage>
</organism>
<dbReference type="PANTHER" id="PTHR10237:SF14">
    <property type="entry name" value="MYND-TYPE DOMAIN-CONTAINING PROTEIN"/>
    <property type="match status" value="1"/>
</dbReference>
<dbReference type="RefSeq" id="XP_027615562.1">
    <property type="nucleotide sequence ID" value="XM_027759761.1"/>
</dbReference>
<evidence type="ECO:0000259" key="5">
    <source>
        <dbReference type="PROSITE" id="PS50865"/>
    </source>
</evidence>
<name>A0A401GR53_9APHY</name>
<keyword evidence="7" id="KW-1185">Reference proteome</keyword>
<dbReference type="GO" id="GO:0005634">
    <property type="term" value="C:nucleus"/>
    <property type="evidence" value="ECO:0007669"/>
    <property type="project" value="TreeGrafter"/>
</dbReference>
<dbReference type="GO" id="GO:0008270">
    <property type="term" value="F:zinc ion binding"/>
    <property type="evidence" value="ECO:0007669"/>
    <property type="project" value="UniProtKB-KW"/>
</dbReference>
<dbReference type="PROSITE" id="PS50865">
    <property type="entry name" value="ZF_MYND_2"/>
    <property type="match status" value="1"/>
</dbReference>
<protein>
    <recommendedName>
        <fullName evidence="5">MYND-type domain-containing protein</fullName>
    </recommendedName>
</protein>
<keyword evidence="1" id="KW-0479">Metal-binding</keyword>
<keyword evidence="3" id="KW-0862">Zinc</keyword>
<dbReference type="EMBL" id="BFAD01000006">
    <property type="protein sequence ID" value="GBE84649.1"/>
    <property type="molecule type" value="Genomic_DNA"/>
</dbReference>
<comment type="caution">
    <text evidence="6">The sequence shown here is derived from an EMBL/GenBank/DDBJ whole genome shotgun (WGS) entry which is preliminary data.</text>
</comment>
<feature type="domain" description="MYND-type" evidence="5">
    <location>
        <begin position="1037"/>
        <end position="1074"/>
    </location>
</feature>
<dbReference type="GeneID" id="38781566"/>
<keyword evidence="2 4" id="KW-0863">Zinc-finger</keyword>
<dbReference type="OrthoDB" id="432970at2759"/>
<evidence type="ECO:0000256" key="2">
    <source>
        <dbReference type="ARBA" id="ARBA00022771"/>
    </source>
</evidence>